<feature type="transmembrane region" description="Helical" evidence="9">
    <location>
        <begin position="350"/>
        <end position="371"/>
    </location>
</feature>
<reference evidence="14" key="2">
    <citation type="submission" date="2025-08" db="UniProtKB">
        <authorList>
            <consortium name="RefSeq"/>
        </authorList>
    </citation>
    <scope>IDENTIFICATION</scope>
    <source>
        <strain evidence="14">S238N-H82</strain>
        <tissue evidence="14">Testes</tissue>
    </source>
</reference>
<dbReference type="InterPro" id="IPR013106">
    <property type="entry name" value="Ig_V-set"/>
</dbReference>
<evidence type="ECO:0000256" key="5">
    <source>
        <dbReference type="ARBA" id="ARBA00023180"/>
    </source>
</evidence>
<dbReference type="OrthoDB" id="5971719at2759"/>
<gene>
    <name evidence="14" type="primary">LOC118432068</name>
</gene>
<dbReference type="GO" id="GO:0098609">
    <property type="term" value="P:cell-cell adhesion"/>
    <property type="evidence" value="ECO:0000318"/>
    <property type="project" value="GO_Central"/>
</dbReference>
<feature type="chain" id="PRO_5039937628" evidence="10">
    <location>
        <begin position="31"/>
        <end position="829"/>
    </location>
</feature>
<evidence type="ECO:0000256" key="1">
    <source>
        <dbReference type="ARBA" id="ARBA00004479"/>
    </source>
</evidence>
<evidence type="ECO:0000256" key="8">
    <source>
        <dbReference type="SAM" id="MobiDB-lite"/>
    </source>
</evidence>
<evidence type="ECO:0000313" key="13">
    <source>
        <dbReference type="Proteomes" id="UP000001554"/>
    </source>
</evidence>
<dbReference type="GeneID" id="118432068"/>
<keyword evidence="3 9" id="KW-0472">Membrane</keyword>
<feature type="domain" description="SH3" evidence="11">
    <location>
        <begin position="421"/>
        <end position="480"/>
    </location>
</feature>
<dbReference type="KEGG" id="bfo:118432068"/>
<evidence type="ECO:0000259" key="11">
    <source>
        <dbReference type="PROSITE" id="PS50002"/>
    </source>
</evidence>
<dbReference type="CDD" id="cd00096">
    <property type="entry name" value="Ig"/>
    <property type="match status" value="2"/>
</dbReference>
<dbReference type="SMART" id="SM00409">
    <property type="entry name" value="IG"/>
    <property type="match status" value="3"/>
</dbReference>
<dbReference type="Pfam" id="PF07686">
    <property type="entry name" value="V-set"/>
    <property type="match status" value="1"/>
</dbReference>
<dbReference type="Gene3D" id="2.30.30.40">
    <property type="entry name" value="SH3 Domains"/>
    <property type="match status" value="2"/>
</dbReference>
<dbReference type="SMART" id="SM00408">
    <property type="entry name" value="IGc2"/>
    <property type="match status" value="3"/>
</dbReference>
<protein>
    <submittedName>
        <fullName evidence="14">Uncharacterized protein LOC118432068</fullName>
    </submittedName>
</protein>
<comment type="subcellular location">
    <subcellularLocation>
        <location evidence="1">Membrane</location>
        <topology evidence="1">Single-pass type I membrane protein</topology>
    </subcellularLocation>
</comment>
<dbReference type="SUPFAM" id="SSF48726">
    <property type="entry name" value="Immunoglobulin"/>
    <property type="match status" value="3"/>
</dbReference>
<dbReference type="GO" id="GO:0050839">
    <property type="term" value="F:cell adhesion molecule binding"/>
    <property type="evidence" value="ECO:0000318"/>
    <property type="project" value="GO_Central"/>
</dbReference>
<feature type="compositionally biased region" description="Low complexity" evidence="8">
    <location>
        <begin position="663"/>
        <end position="672"/>
    </location>
</feature>
<keyword evidence="9" id="KW-1133">Transmembrane helix</keyword>
<feature type="region of interest" description="Disordered" evidence="8">
    <location>
        <begin position="599"/>
        <end position="677"/>
    </location>
</feature>
<keyword evidence="2 7" id="KW-0728">SH3 domain</keyword>
<feature type="domain" description="Ig-like" evidence="12">
    <location>
        <begin position="142"/>
        <end position="235"/>
    </location>
</feature>
<dbReference type="InterPro" id="IPR036028">
    <property type="entry name" value="SH3-like_dom_sf"/>
</dbReference>
<dbReference type="Pfam" id="PF14604">
    <property type="entry name" value="SH3_9"/>
    <property type="match status" value="1"/>
</dbReference>
<feature type="compositionally biased region" description="Polar residues" evidence="8">
    <location>
        <begin position="791"/>
        <end position="811"/>
    </location>
</feature>
<dbReference type="Proteomes" id="UP000001554">
    <property type="component" value="Chromosome 15"/>
</dbReference>
<evidence type="ECO:0000259" key="12">
    <source>
        <dbReference type="PROSITE" id="PS50835"/>
    </source>
</evidence>
<dbReference type="Pfam" id="PF07653">
    <property type="entry name" value="SH3_2"/>
    <property type="match status" value="1"/>
</dbReference>
<dbReference type="InterPro" id="IPR003599">
    <property type="entry name" value="Ig_sub"/>
</dbReference>
<dbReference type="PROSITE" id="PS50835">
    <property type="entry name" value="IG_LIKE"/>
    <property type="match status" value="2"/>
</dbReference>
<evidence type="ECO:0000256" key="7">
    <source>
        <dbReference type="PROSITE-ProRule" id="PRU00192"/>
    </source>
</evidence>
<name>A0A9J7NDH2_BRAFL</name>
<evidence type="ECO:0000256" key="10">
    <source>
        <dbReference type="SAM" id="SignalP"/>
    </source>
</evidence>
<feature type="region of interest" description="Disordered" evidence="8">
    <location>
        <begin position="780"/>
        <end position="829"/>
    </location>
</feature>
<dbReference type="Gene3D" id="2.60.40.10">
    <property type="entry name" value="Immunoglobulins"/>
    <property type="match status" value="3"/>
</dbReference>
<dbReference type="InterPro" id="IPR007110">
    <property type="entry name" value="Ig-like_dom"/>
</dbReference>
<proteinExistence type="predicted"/>
<feature type="domain" description="Ig-like" evidence="12">
    <location>
        <begin position="239"/>
        <end position="326"/>
    </location>
</feature>
<dbReference type="CDD" id="cd00174">
    <property type="entry name" value="SH3"/>
    <property type="match status" value="2"/>
</dbReference>
<keyword evidence="4" id="KW-1015">Disulfide bond</keyword>
<evidence type="ECO:0000256" key="3">
    <source>
        <dbReference type="ARBA" id="ARBA00023136"/>
    </source>
</evidence>
<feature type="compositionally biased region" description="Basic and acidic residues" evidence="8">
    <location>
        <begin position="814"/>
        <end position="829"/>
    </location>
</feature>
<dbReference type="SUPFAM" id="SSF50044">
    <property type="entry name" value="SH3-domain"/>
    <property type="match status" value="2"/>
</dbReference>
<feature type="region of interest" description="Disordered" evidence="8">
    <location>
        <begin position="692"/>
        <end position="748"/>
    </location>
</feature>
<dbReference type="InterPro" id="IPR001452">
    <property type="entry name" value="SH3_domain"/>
</dbReference>
<dbReference type="FunFam" id="2.30.30.40:FF:000072">
    <property type="entry name" value="Unconventional Myosin IB"/>
    <property type="match status" value="1"/>
</dbReference>
<keyword evidence="5" id="KW-0325">Glycoprotein</keyword>
<dbReference type="InterPro" id="IPR051275">
    <property type="entry name" value="Cell_adhesion_signaling"/>
</dbReference>
<keyword evidence="10" id="KW-0732">Signal</keyword>
<dbReference type="PROSITE" id="PS50002">
    <property type="entry name" value="SH3"/>
    <property type="match status" value="2"/>
</dbReference>
<evidence type="ECO:0000256" key="9">
    <source>
        <dbReference type="SAM" id="Phobius"/>
    </source>
</evidence>
<dbReference type="Pfam" id="PF13927">
    <property type="entry name" value="Ig_3"/>
    <property type="match status" value="2"/>
</dbReference>
<dbReference type="AlphaFoldDB" id="A0A9J7NDH2"/>
<feature type="compositionally biased region" description="Basic residues" evidence="8">
    <location>
        <begin position="643"/>
        <end position="659"/>
    </location>
</feature>
<evidence type="ECO:0000313" key="14">
    <source>
        <dbReference type="RefSeq" id="XP_035699470.1"/>
    </source>
</evidence>
<dbReference type="InterPro" id="IPR013783">
    <property type="entry name" value="Ig-like_fold"/>
</dbReference>
<keyword evidence="9" id="KW-0812">Transmembrane</keyword>
<dbReference type="OMA" id="NEIHRND"/>
<feature type="compositionally biased region" description="Low complexity" evidence="8">
    <location>
        <begin position="708"/>
        <end position="718"/>
    </location>
</feature>
<dbReference type="SMART" id="SM00326">
    <property type="entry name" value="SH3"/>
    <property type="match status" value="2"/>
</dbReference>
<keyword evidence="13" id="KW-1185">Reference proteome</keyword>
<reference evidence="13" key="1">
    <citation type="journal article" date="2020" name="Nat. Ecol. Evol.">
        <title>Deeply conserved synteny resolves early events in vertebrate evolution.</title>
        <authorList>
            <person name="Simakov O."/>
            <person name="Marletaz F."/>
            <person name="Yue J.X."/>
            <person name="O'Connell B."/>
            <person name="Jenkins J."/>
            <person name="Brandt A."/>
            <person name="Calef R."/>
            <person name="Tung C.H."/>
            <person name="Huang T.K."/>
            <person name="Schmutz J."/>
            <person name="Satoh N."/>
            <person name="Yu J.K."/>
            <person name="Putnam N.H."/>
            <person name="Green R.E."/>
            <person name="Rokhsar D.S."/>
        </authorList>
    </citation>
    <scope>NUCLEOTIDE SEQUENCE [LARGE SCALE GENOMIC DNA]</scope>
    <source>
        <strain evidence="13">S238N-H82</strain>
    </source>
</reference>
<evidence type="ECO:0000256" key="2">
    <source>
        <dbReference type="ARBA" id="ARBA00022443"/>
    </source>
</evidence>
<feature type="domain" description="SH3" evidence="11">
    <location>
        <begin position="486"/>
        <end position="545"/>
    </location>
</feature>
<dbReference type="PANTHER" id="PTHR11640:SF164">
    <property type="entry name" value="MAM DOMAIN-CONTAINING GLYCOSYLPHOSPHATIDYLINOSITOL ANCHOR PROTEIN 1"/>
    <property type="match status" value="1"/>
</dbReference>
<dbReference type="PANTHER" id="PTHR11640">
    <property type="entry name" value="NEPHRIN"/>
    <property type="match status" value="1"/>
</dbReference>
<evidence type="ECO:0000256" key="6">
    <source>
        <dbReference type="ARBA" id="ARBA00023319"/>
    </source>
</evidence>
<keyword evidence="6" id="KW-0393">Immunoglobulin domain</keyword>
<organism evidence="13 14">
    <name type="scientific">Branchiostoma floridae</name>
    <name type="common">Florida lancelet</name>
    <name type="synonym">Amphioxus</name>
    <dbReference type="NCBI Taxonomy" id="7739"/>
    <lineage>
        <taxon>Eukaryota</taxon>
        <taxon>Metazoa</taxon>
        <taxon>Chordata</taxon>
        <taxon>Cephalochordata</taxon>
        <taxon>Leptocardii</taxon>
        <taxon>Amphioxiformes</taxon>
        <taxon>Branchiostomatidae</taxon>
        <taxon>Branchiostoma</taxon>
    </lineage>
</organism>
<dbReference type="InterPro" id="IPR036179">
    <property type="entry name" value="Ig-like_dom_sf"/>
</dbReference>
<feature type="signal peptide" evidence="10">
    <location>
        <begin position="1"/>
        <end position="30"/>
    </location>
</feature>
<dbReference type="GO" id="GO:0005911">
    <property type="term" value="C:cell-cell junction"/>
    <property type="evidence" value="ECO:0000318"/>
    <property type="project" value="GO_Central"/>
</dbReference>
<feature type="compositionally biased region" description="Low complexity" evidence="8">
    <location>
        <begin position="610"/>
        <end position="623"/>
    </location>
</feature>
<accession>A0A9J7NDH2</accession>
<dbReference type="GO" id="GO:0005886">
    <property type="term" value="C:plasma membrane"/>
    <property type="evidence" value="ECO:0000318"/>
    <property type="project" value="GO_Central"/>
</dbReference>
<feature type="compositionally biased region" description="Polar residues" evidence="8">
    <location>
        <begin position="692"/>
        <end position="707"/>
    </location>
</feature>
<sequence length="829" mass="91536">MWRGRAAFNRLRRLLLLYGLAWLRLQGVYGEMGNPVEAKGTQGDSITLPGAVNMDQVVALTWSKVEGSGQIRIAVYMYKPKGTGEQSNSLGPLKGRAELTDRGSLRIKDLKLRDEGMYVLTALLEEVGPKERHVSLEVIVPPKLELNPRQDVYERRGKAVKLTCTVSHARPMVKYIRWEKDGGPVDQHHEATTYPGKDSYESVLSLRNLTKSDSGNYTCVTGHLERIVAASRHVEVHYPATIVNASDLVVAPVLTKVTLWCVADGNPPPNITWYKLGWQNEPTATLEPSDSTRNNIIFNEIHRNDSGKYACSAANGIGKQDWRTISLVVRDSTLNSGIKTPLIKSRWETALLGTLAGAAVVFLCILIALACRGNGRGMRDNPKLVAISPPIYSYHPSYKQSMELRSLRHTDSTSSTVVTRSGKVFARALCDYSPQDDNELPLQTNDVIEVLSDQNGGWWFGSVQGKVGLFPAKCVEILVCKDRQDGKKCYARALYDYDPCEEGELQLQVGDVMEIVSREDPGWWYGYLRGKVGLFPSNYVEVVPESSVGDLSELSPIRSREPDVTLGASSASTLPAADVQLLTSKVNGQHRASCAVHSSTKRCNSGYGGDQDSSGYHDSSGYGMEEDSNNSQEQYEFRNYQKPSRRKSGSSNKGRKLSRRSSEPVSNSSNPEAENCQPEVCHCNECSEANQGQYTSTQPTGQTRSASQNNCDQNTTDNQDSRTRHTSSSRRSSSVRCHSSRSDSLRCHSDNSGSFRCFDGYPESVYGGSDTNVERYYLRPEGERQEPDSFLGSSVSGSFPPSDQIDSSLDGSDNEVRRYDSDGLHSIEA</sequence>
<dbReference type="PRINTS" id="PR00452">
    <property type="entry name" value="SH3DOMAIN"/>
</dbReference>
<dbReference type="InterPro" id="IPR003598">
    <property type="entry name" value="Ig_sub2"/>
</dbReference>
<evidence type="ECO:0000256" key="4">
    <source>
        <dbReference type="ARBA" id="ARBA00023157"/>
    </source>
</evidence>
<dbReference type="RefSeq" id="XP_035699470.1">
    <property type="nucleotide sequence ID" value="XM_035843577.1"/>
</dbReference>